<dbReference type="PROSITE" id="PS50885">
    <property type="entry name" value="HAMP"/>
    <property type="match status" value="1"/>
</dbReference>
<feature type="transmembrane region" description="Helical" evidence="12">
    <location>
        <begin position="54"/>
        <end position="74"/>
    </location>
</feature>
<keyword evidence="3" id="KW-0488">Methylation</keyword>
<dbReference type="GO" id="GO:0005886">
    <property type="term" value="C:plasma membrane"/>
    <property type="evidence" value="ECO:0007669"/>
    <property type="project" value="UniProtKB-SubCell"/>
</dbReference>
<evidence type="ECO:0000256" key="5">
    <source>
        <dbReference type="ARBA" id="ARBA00022519"/>
    </source>
</evidence>
<dbReference type="Pfam" id="PF00672">
    <property type="entry name" value="HAMP"/>
    <property type="match status" value="1"/>
</dbReference>
<dbReference type="Proteomes" id="UP000434209">
    <property type="component" value="Chromosome 4"/>
</dbReference>
<evidence type="ECO:0000313" key="16">
    <source>
        <dbReference type="Proteomes" id="UP000434209"/>
    </source>
</evidence>
<dbReference type="InterPro" id="IPR004091">
    <property type="entry name" value="Chemotax_Me-accpt_rcpt_Me-site"/>
</dbReference>
<dbReference type="PANTHER" id="PTHR43531:SF14">
    <property type="entry name" value="METHYL-ACCEPTING CHEMOTAXIS PROTEIN I-RELATED"/>
    <property type="match status" value="1"/>
</dbReference>
<dbReference type="SMART" id="SM00304">
    <property type="entry name" value="HAMP"/>
    <property type="match status" value="1"/>
</dbReference>
<dbReference type="Pfam" id="PF00015">
    <property type="entry name" value="MCPsignal"/>
    <property type="match status" value="1"/>
</dbReference>
<dbReference type="GO" id="GO:0006935">
    <property type="term" value="P:chemotaxis"/>
    <property type="evidence" value="ECO:0007669"/>
    <property type="project" value="UniProtKB-KW"/>
</dbReference>
<dbReference type="FunFam" id="1.10.287.950:FF:000001">
    <property type="entry name" value="Methyl-accepting chemotaxis sensory transducer"/>
    <property type="match status" value="1"/>
</dbReference>
<name>A0A7Z2GDX3_9BURK</name>
<keyword evidence="8 12" id="KW-0472">Membrane</keyword>
<comment type="subcellular location">
    <subcellularLocation>
        <location evidence="1">Cell inner membrane</location>
        <topology evidence="1">Multi-pass membrane protein</topology>
    </subcellularLocation>
</comment>
<keyword evidence="9 11" id="KW-0807">Transducer</keyword>
<dbReference type="GO" id="GO:0004888">
    <property type="term" value="F:transmembrane signaling receptor activity"/>
    <property type="evidence" value="ECO:0007669"/>
    <property type="project" value="InterPro"/>
</dbReference>
<evidence type="ECO:0000256" key="8">
    <source>
        <dbReference type="ARBA" id="ARBA00023136"/>
    </source>
</evidence>
<dbReference type="InterPro" id="IPR004090">
    <property type="entry name" value="Chemotax_Me-accpt_rcpt"/>
</dbReference>
<proteinExistence type="inferred from homology"/>
<dbReference type="Gene3D" id="1.20.120.30">
    <property type="entry name" value="Aspartate receptor, ligand-binding domain"/>
    <property type="match status" value="1"/>
</dbReference>
<dbReference type="CDD" id="cd11386">
    <property type="entry name" value="MCP_signal"/>
    <property type="match status" value="1"/>
</dbReference>
<dbReference type="PRINTS" id="PR00260">
    <property type="entry name" value="CHEMTRNSDUCR"/>
</dbReference>
<sequence>MPPFSSLAARRKHVLSVFSASPSRARSTAVFPQHRPSRSGAILVFARLSISVRLRIAVGVLALLIVAAGVSGLAGMSRTNTALGYAYSNQLAAAINIGKTNLNLTIARTTLDRILLHPDASDVQPLLDKAQTYLATSNKAWDVYRSLPHAPEEQALADDVQTALTGMLEQGIQPLMAAIKQGDRQAQDDIAMKRIPPLSVSLTKASSALEAWQKAHGEQAFDHAQDRYAALRAGSIALIVFGLAVALVCAVGLHRAIAAPLENVQGALQRIADGDLTANLDTRSSDEMGRLVTSLKAMQDALAHTVRKVSHSSESISTATRQIAAGNDDLSQRTEEQAASLQETAASMEQLTATVKQNAEHARTAQTLANSAQDVADRGSQVVSNAVQTMERIDGSSQKIADITGIIEGIAFQTNILALNAAVEAARAGEQGRGFAVVASEVRSLAQRSAAAAKEIKTLIAESVEHVSSGSEYVRTAGVTMSEIGESIGRVTTIMHEIANASEEQRDGIEQVNLAVSQMDQVSQQNAALVEEAAAAAMALSEQADALRDAVGAFRLAR</sequence>
<evidence type="ECO:0000313" key="15">
    <source>
        <dbReference type="EMBL" id="QGZ60056.1"/>
    </source>
</evidence>
<evidence type="ECO:0000259" key="14">
    <source>
        <dbReference type="PROSITE" id="PS50885"/>
    </source>
</evidence>
<dbReference type="InterPro" id="IPR035440">
    <property type="entry name" value="4HB_MCP_dom_sf"/>
</dbReference>
<dbReference type="EMBL" id="CP046912">
    <property type="protein sequence ID" value="QGZ60056.1"/>
    <property type="molecule type" value="Genomic_DNA"/>
</dbReference>
<keyword evidence="5" id="KW-0997">Cell inner membrane</keyword>
<feature type="transmembrane region" description="Helical" evidence="12">
    <location>
        <begin position="229"/>
        <end position="253"/>
    </location>
</feature>
<dbReference type="CDD" id="cd06225">
    <property type="entry name" value="HAMP"/>
    <property type="match status" value="1"/>
</dbReference>
<dbReference type="GO" id="GO:0007165">
    <property type="term" value="P:signal transduction"/>
    <property type="evidence" value="ECO:0007669"/>
    <property type="project" value="UniProtKB-KW"/>
</dbReference>
<evidence type="ECO:0000256" key="12">
    <source>
        <dbReference type="SAM" id="Phobius"/>
    </source>
</evidence>
<evidence type="ECO:0000256" key="6">
    <source>
        <dbReference type="ARBA" id="ARBA00022692"/>
    </source>
</evidence>
<feature type="domain" description="Methyl-accepting transducer" evidence="13">
    <location>
        <begin position="312"/>
        <end position="541"/>
    </location>
</feature>
<accession>A0A7Z2GDX3</accession>
<keyword evidence="6 12" id="KW-0812">Transmembrane</keyword>
<dbReference type="KEGG" id="pacp:FAZ97_34635"/>
<evidence type="ECO:0000256" key="11">
    <source>
        <dbReference type="PROSITE-ProRule" id="PRU00284"/>
    </source>
</evidence>
<keyword evidence="7 12" id="KW-1133">Transmembrane helix</keyword>
<evidence type="ECO:0000256" key="10">
    <source>
        <dbReference type="ARBA" id="ARBA00029447"/>
    </source>
</evidence>
<feature type="domain" description="HAMP" evidence="14">
    <location>
        <begin position="255"/>
        <end position="307"/>
    </location>
</feature>
<gene>
    <name evidence="15" type="ORF">FAZ97_34635</name>
</gene>
<dbReference type="SMART" id="SM00283">
    <property type="entry name" value="MA"/>
    <property type="match status" value="1"/>
</dbReference>
<dbReference type="PROSITE" id="PS50111">
    <property type="entry name" value="CHEMOTAXIS_TRANSDUC_2"/>
    <property type="match status" value="1"/>
</dbReference>
<protein>
    <submittedName>
        <fullName evidence="15">HAMP domain-containing protein</fullName>
    </submittedName>
</protein>
<dbReference type="SUPFAM" id="SSF58104">
    <property type="entry name" value="Methyl-accepting chemotaxis protein (MCP) signaling domain"/>
    <property type="match status" value="1"/>
</dbReference>
<reference evidence="15 16" key="1">
    <citation type="submission" date="2019-12" db="EMBL/GenBank/DDBJ databases">
        <title>Paraburkholderia acidiphila 7Q-K02 sp. nov and Paraburkholderia acidisoli DHF22 sp. nov., two strains isolated from forest soil.</title>
        <authorList>
            <person name="Gao Z."/>
            <person name="Qiu L."/>
        </authorList>
    </citation>
    <scope>NUCLEOTIDE SEQUENCE [LARGE SCALE GENOMIC DNA]</scope>
    <source>
        <strain evidence="15 16">7Q-K02</strain>
    </source>
</reference>
<dbReference type="Pfam" id="PF02203">
    <property type="entry name" value="TarH"/>
    <property type="match status" value="1"/>
</dbReference>
<keyword evidence="4" id="KW-0145">Chemotaxis</keyword>
<dbReference type="InterPro" id="IPR003122">
    <property type="entry name" value="Tar_rcpt_lig-bd"/>
</dbReference>
<evidence type="ECO:0000256" key="1">
    <source>
        <dbReference type="ARBA" id="ARBA00004429"/>
    </source>
</evidence>
<organism evidence="15 16">
    <name type="scientific">Paraburkholderia acidiphila</name>
    <dbReference type="NCBI Taxonomy" id="2571747"/>
    <lineage>
        <taxon>Bacteria</taxon>
        <taxon>Pseudomonadati</taxon>
        <taxon>Pseudomonadota</taxon>
        <taxon>Betaproteobacteria</taxon>
        <taxon>Burkholderiales</taxon>
        <taxon>Burkholderiaceae</taxon>
        <taxon>Paraburkholderia</taxon>
    </lineage>
</organism>
<dbReference type="InterPro" id="IPR003660">
    <property type="entry name" value="HAMP_dom"/>
</dbReference>
<dbReference type="Gene3D" id="1.10.287.950">
    <property type="entry name" value="Methyl-accepting chemotaxis protein"/>
    <property type="match status" value="1"/>
</dbReference>
<dbReference type="AlphaFoldDB" id="A0A7Z2GDX3"/>
<keyword evidence="2" id="KW-1003">Cell membrane</keyword>
<dbReference type="PROSITE" id="PS00538">
    <property type="entry name" value="CHEMOTAXIS_TRANSDUC_1"/>
    <property type="match status" value="1"/>
</dbReference>
<dbReference type="OrthoDB" id="8982326at2"/>
<evidence type="ECO:0000256" key="9">
    <source>
        <dbReference type="ARBA" id="ARBA00023224"/>
    </source>
</evidence>
<evidence type="ECO:0000256" key="4">
    <source>
        <dbReference type="ARBA" id="ARBA00022500"/>
    </source>
</evidence>
<dbReference type="InterPro" id="IPR004089">
    <property type="entry name" value="MCPsignal_dom"/>
</dbReference>
<evidence type="ECO:0000256" key="3">
    <source>
        <dbReference type="ARBA" id="ARBA00022481"/>
    </source>
</evidence>
<evidence type="ECO:0000259" key="13">
    <source>
        <dbReference type="PROSITE" id="PS50111"/>
    </source>
</evidence>
<dbReference type="InterPro" id="IPR051310">
    <property type="entry name" value="MCP_chemotaxis"/>
</dbReference>
<keyword evidence="16" id="KW-1185">Reference proteome</keyword>
<dbReference type="SUPFAM" id="SSF47170">
    <property type="entry name" value="Aspartate receptor, ligand-binding domain"/>
    <property type="match status" value="1"/>
</dbReference>
<evidence type="ECO:0000256" key="7">
    <source>
        <dbReference type="ARBA" id="ARBA00022989"/>
    </source>
</evidence>
<evidence type="ECO:0000256" key="2">
    <source>
        <dbReference type="ARBA" id="ARBA00022475"/>
    </source>
</evidence>
<dbReference type="PANTHER" id="PTHR43531">
    <property type="entry name" value="PROTEIN ICFG"/>
    <property type="match status" value="1"/>
</dbReference>
<comment type="similarity">
    <text evidence="10">Belongs to the methyl-accepting chemotaxis (MCP) protein family.</text>
</comment>